<dbReference type="CDD" id="cd02440">
    <property type="entry name" value="AdoMet_MTases"/>
    <property type="match status" value="1"/>
</dbReference>
<evidence type="ECO:0000259" key="1">
    <source>
        <dbReference type="Pfam" id="PF13649"/>
    </source>
</evidence>
<reference evidence="2" key="1">
    <citation type="submission" date="2017-07" db="EMBL/GenBank/DDBJ databases">
        <title>The cable genome - Insights into the physiology and evolution of filamentous bacteria capable of sulfide oxidation via long distance electron transfer.</title>
        <authorList>
            <person name="Thorup C."/>
            <person name="Bjerg J.T."/>
            <person name="Schreiber L."/>
            <person name="Nielsen L.P."/>
            <person name="Kjeldsen K.U."/>
            <person name="Boesen T."/>
            <person name="Boggild A."/>
            <person name="Meysman F."/>
            <person name="Geelhoed J."/>
            <person name="Schramm A."/>
        </authorList>
    </citation>
    <scope>NUCLEOTIDE SEQUENCE [LARGE SCALE GENOMIC DNA]</scope>
    <source>
        <strain evidence="2">GS</strain>
    </source>
</reference>
<keyword evidence="2" id="KW-0489">Methyltransferase</keyword>
<dbReference type="InterPro" id="IPR029063">
    <property type="entry name" value="SAM-dependent_MTases_sf"/>
</dbReference>
<dbReference type="Pfam" id="PF13649">
    <property type="entry name" value="Methyltransf_25"/>
    <property type="match status" value="1"/>
</dbReference>
<dbReference type="Gene3D" id="3.40.50.150">
    <property type="entry name" value="Vaccinia Virus protein VP39"/>
    <property type="match status" value="1"/>
</dbReference>
<evidence type="ECO:0000313" key="2">
    <source>
        <dbReference type="EMBL" id="TAA75644.1"/>
    </source>
</evidence>
<sequence length="259" mass="28828">MSAKIPRHQRAFWEKMATKYPLPFEEKSLADTIRLIEMVEACGVRIDGVSILDIGCGTGRQSLLLAQRAVKVLGLDFSQGMVDCFERERQKHGIANAAVMRCAWNELDITAQGLEKGFDIAWASMTPAMRGTDDLTRMNRCAREWCVYIGWGRTRRNPFLEEVFAAHALTFGPPPGAIAAQALLRQLGIDTEVSWLESSWDWQGTEQEAVDHAAAFVESQGDVTSDSGIIREITAKFSRNGQVSCCTEAEKGVLTWRAR</sequence>
<organism evidence="2 3">
    <name type="scientific">Candidatus Electronema aureum</name>
    <dbReference type="NCBI Taxonomy" id="2005002"/>
    <lineage>
        <taxon>Bacteria</taxon>
        <taxon>Pseudomonadati</taxon>
        <taxon>Thermodesulfobacteriota</taxon>
        <taxon>Desulfobulbia</taxon>
        <taxon>Desulfobulbales</taxon>
        <taxon>Desulfobulbaceae</taxon>
        <taxon>Candidatus Electronema</taxon>
    </lineage>
</organism>
<dbReference type="Proteomes" id="UP000316238">
    <property type="component" value="Unassembled WGS sequence"/>
</dbReference>
<evidence type="ECO:0000313" key="3">
    <source>
        <dbReference type="Proteomes" id="UP000316238"/>
    </source>
</evidence>
<dbReference type="AlphaFoldDB" id="A0A521G3P8"/>
<name>A0A521G3P8_9BACT</name>
<comment type="caution">
    <text evidence="2">The sequence shown here is derived from an EMBL/GenBank/DDBJ whole genome shotgun (WGS) entry which is preliminary data.</text>
</comment>
<feature type="domain" description="Methyltransferase" evidence="1">
    <location>
        <begin position="51"/>
        <end position="138"/>
    </location>
</feature>
<proteinExistence type="predicted"/>
<gene>
    <name evidence="2" type="ORF">CDV28_105102</name>
</gene>
<accession>A0A521G3P8</accession>
<keyword evidence="3" id="KW-1185">Reference proteome</keyword>
<keyword evidence="2" id="KW-0808">Transferase</keyword>
<protein>
    <submittedName>
        <fullName evidence="2">Methyltransferase domain-containing protein</fullName>
    </submittedName>
</protein>
<dbReference type="GO" id="GO:0032259">
    <property type="term" value="P:methylation"/>
    <property type="evidence" value="ECO:0007669"/>
    <property type="project" value="UniProtKB-KW"/>
</dbReference>
<dbReference type="GO" id="GO:0008168">
    <property type="term" value="F:methyltransferase activity"/>
    <property type="evidence" value="ECO:0007669"/>
    <property type="project" value="UniProtKB-KW"/>
</dbReference>
<dbReference type="SUPFAM" id="SSF53335">
    <property type="entry name" value="S-adenosyl-L-methionine-dependent methyltransferases"/>
    <property type="match status" value="1"/>
</dbReference>
<dbReference type="EMBL" id="NQJD01000005">
    <property type="protein sequence ID" value="TAA75644.1"/>
    <property type="molecule type" value="Genomic_DNA"/>
</dbReference>
<dbReference type="InterPro" id="IPR041698">
    <property type="entry name" value="Methyltransf_25"/>
</dbReference>